<keyword evidence="2" id="KW-0521">NADP</keyword>
<evidence type="ECO:0000256" key="1">
    <source>
        <dbReference type="ARBA" id="ARBA00006484"/>
    </source>
</evidence>
<dbReference type="eggNOG" id="KOG0725">
    <property type="taxonomic scope" value="Eukaryota"/>
</dbReference>
<dbReference type="CDD" id="cd05233">
    <property type="entry name" value="SDR_c"/>
    <property type="match status" value="1"/>
</dbReference>
<name>R7YPM7_CONA1</name>
<evidence type="ECO:0000313" key="7">
    <source>
        <dbReference type="Proteomes" id="UP000016924"/>
    </source>
</evidence>
<dbReference type="SUPFAM" id="SSF51735">
    <property type="entry name" value="NAD(P)-binding Rossmann-fold domains"/>
    <property type="match status" value="1"/>
</dbReference>
<feature type="region of interest" description="Disordered" evidence="5">
    <location>
        <begin position="169"/>
        <end position="194"/>
    </location>
</feature>
<accession>R7YPM7</accession>
<comment type="similarity">
    <text evidence="1 4">Belongs to the short-chain dehydrogenases/reductases (SDR) family.</text>
</comment>
<dbReference type="AlphaFoldDB" id="R7YPM7"/>
<dbReference type="Pfam" id="PF13561">
    <property type="entry name" value="adh_short_C2"/>
    <property type="match status" value="1"/>
</dbReference>
<dbReference type="InterPro" id="IPR052178">
    <property type="entry name" value="Sec_Metab_Biosynth_SDR"/>
</dbReference>
<dbReference type="PANTHER" id="PTHR43618">
    <property type="entry name" value="7-ALPHA-HYDROXYSTEROID DEHYDROGENASE"/>
    <property type="match status" value="1"/>
</dbReference>
<dbReference type="STRING" id="1168221.R7YPM7"/>
<evidence type="ECO:0000256" key="4">
    <source>
        <dbReference type="RuleBase" id="RU000363"/>
    </source>
</evidence>
<dbReference type="PROSITE" id="PS00061">
    <property type="entry name" value="ADH_SHORT"/>
    <property type="match status" value="1"/>
</dbReference>
<gene>
    <name evidence="6" type="ORF">W97_03036</name>
</gene>
<keyword evidence="7" id="KW-1185">Reference proteome</keyword>
<dbReference type="OrthoDB" id="2898618at2759"/>
<dbReference type="PRINTS" id="PR00081">
    <property type="entry name" value="GDHRDH"/>
</dbReference>
<dbReference type="OMA" id="EWADSNW"/>
<dbReference type="EMBL" id="JH767565">
    <property type="protein sequence ID" value="EON63808.1"/>
    <property type="molecule type" value="Genomic_DNA"/>
</dbReference>
<proteinExistence type="inferred from homology"/>
<dbReference type="PANTHER" id="PTHR43618:SF18">
    <property type="entry name" value="SHORT CHAIN DEHYDROGENASE_REDUCTASE FAMILY (AFU_ORTHOLOGUE AFUA_5G12480)"/>
    <property type="match status" value="1"/>
</dbReference>
<dbReference type="GeneID" id="19900347"/>
<evidence type="ECO:0000313" key="6">
    <source>
        <dbReference type="EMBL" id="EON63808.1"/>
    </source>
</evidence>
<protein>
    <recommendedName>
        <fullName evidence="8">Gluconate 5-dehydrogenase</fullName>
    </recommendedName>
</protein>
<evidence type="ECO:0000256" key="5">
    <source>
        <dbReference type="SAM" id="MobiDB-lite"/>
    </source>
</evidence>
<keyword evidence="3" id="KW-0560">Oxidoreductase</keyword>
<evidence type="ECO:0000256" key="3">
    <source>
        <dbReference type="ARBA" id="ARBA00023002"/>
    </source>
</evidence>
<evidence type="ECO:0000256" key="2">
    <source>
        <dbReference type="ARBA" id="ARBA00022857"/>
    </source>
</evidence>
<dbReference type="RefSeq" id="XP_007779125.1">
    <property type="nucleotide sequence ID" value="XM_007780935.1"/>
</dbReference>
<dbReference type="InterPro" id="IPR036291">
    <property type="entry name" value="NAD(P)-bd_dom_sf"/>
</dbReference>
<dbReference type="PRINTS" id="PR00080">
    <property type="entry name" value="SDRFAMILY"/>
</dbReference>
<organism evidence="6 7">
    <name type="scientific">Coniosporium apollinis (strain CBS 100218)</name>
    <name type="common">Rock-inhabiting black yeast</name>
    <dbReference type="NCBI Taxonomy" id="1168221"/>
    <lineage>
        <taxon>Eukaryota</taxon>
        <taxon>Fungi</taxon>
        <taxon>Dikarya</taxon>
        <taxon>Ascomycota</taxon>
        <taxon>Pezizomycotina</taxon>
        <taxon>Dothideomycetes</taxon>
        <taxon>Dothideomycetes incertae sedis</taxon>
        <taxon>Coniosporium</taxon>
    </lineage>
</organism>
<feature type="compositionally biased region" description="Basic and acidic residues" evidence="5">
    <location>
        <begin position="175"/>
        <end position="189"/>
    </location>
</feature>
<dbReference type="InterPro" id="IPR002347">
    <property type="entry name" value="SDR_fam"/>
</dbReference>
<reference evidence="7" key="1">
    <citation type="submission" date="2012-06" db="EMBL/GenBank/DDBJ databases">
        <title>The genome sequence of Coniosporium apollinis CBS 100218.</title>
        <authorList>
            <consortium name="The Broad Institute Genome Sequencing Platform"/>
            <person name="Cuomo C."/>
            <person name="Gorbushina A."/>
            <person name="Noack S."/>
            <person name="Walker B."/>
            <person name="Young S.K."/>
            <person name="Zeng Q."/>
            <person name="Gargeya S."/>
            <person name="Fitzgerald M."/>
            <person name="Haas B."/>
            <person name="Abouelleil A."/>
            <person name="Alvarado L."/>
            <person name="Arachchi H.M."/>
            <person name="Berlin A.M."/>
            <person name="Chapman S.B."/>
            <person name="Goldberg J."/>
            <person name="Griggs A."/>
            <person name="Gujja S."/>
            <person name="Hansen M."/>
            <person name="Howarth C."/>
            <person name="Imamovic A."/>
            <person name="Larimer J."/>
            <person name="McCowan C."/>
            <person name="Montmayeur A."/>
            <person name="Murphy C."/>
            <person name="Neiman D."/>
            <person name="Pearson M."/>
            <person name="Priest M."/>
            <person name="Roberts A."/>
            <person name="Saif S."/>
            <person name="Shea T."/>
            <person name="Sisk P."/>
            <person name="Sykes S."/>
            <person name="Wortman J."/>
            <person name="Nusbaum C."/>
            <person name="Birren B."/>
        </authorList>
    </citation>
    <scope>NUCLEOTIDE SEQUENCE [LARGE SCALE GENOMIC DNA]</scope>
    <source>
        <strain evidence="7">CBS 100218</strain>
    </source>
</reference>
<dbReference type="GO" id="GO:0016491">
    <property type="term" value="F:oxidoreductase activity"/>
    <property type="evidence" value="ECO:0007669"/>
    <property type="project" value="UniProtKB-KW"/>
</dbReference>
<sequence length="313" mass="32471">MDTSRTINPNDLFSAKGLVIAITGGGSGIGLALASALAQTSAQKIYLLGRRLSVLTTAAQSLSTSQTTVIPLECDVTSPSSLAAAVAHIERDTGYLDVLINNAGTLGPLQRDIYSAQTVEELQKTMLLGVEDGGWADTFAVNTTAVVGASAAFLGLLDKGNVRRGWEGGKVGLGETRKRQREEGEKAGVDEEDERSSQIVTVASISGFNRHVTAGLAYTASKAGAVMLGKTLATLLAPWGIRSNVIAPGVYPSDMTAGSKDVYPVNEVPAGRKGDFGDMAGVILYLVGKSGAYVNGNVQVTDGGRLSMMPGTY</sequence>
<dbReference type="HOGENOM" id="CLU_010194_12_1_1"/>
<evidence type="ECO:0008006" key="8">
    <source>
        <dbReference type="Google" id="ProtNLM"/>
    </source>
</evidence>
<dbReference type="InterPro" id="IPR020904">
    <property type="entry name" value="Sc_DH/Rdtase_CS"/>
</dbReference>
<dbReference type="Pfam" id="PF00106">
    <property type="entry name" value="adh_short"/>
    <property type="match status" value="1"/>
</dbReference>
<dbReference type="Gene3D" id="3.40.50.720">
    <property type="entry name" value="NAD(P)-binding Rossmann-like Domain"/>
    <property type="match status" value="1"/>
</dbReference>
<dbReference type="Proteomes" id="UP000016924">
    <property type="component" value="Unassembled WGS sequence"/>
</dbReference>